<accession>A0A1Y1IYK8</accession>
<feature type="domain" description="AB hydrolase-1" evidence="2">
    <location>
        <begin position="19"/>
        <end position="168"/>
    </location>
</feature>
<sequence length="368" mass="41217">MSWAEYTLASYDESKDDNPVVVLGHGFGCDSTCWHNLKPLLLRRGYGVLTYDLPYARTSQSGAFTESPNRRKTFRTIFEKFLSALTASPRVRTPLGAKSFDFQRYSTLGAYSDDLICLLDELRVSECIFVGHSVSGMIGLSASIKRSDLFRRVIMLASSPRYIDDPSTDYVGGFQEEQVRELLNNVEHHYEDWVAGFASLAVEEPNDAAVKQFTSSLLEVRPDVALATCKTIFLMDLREMLPEVTRAQRVLGTTSTTLQMLARLRWDRNRRGLGRWMRETSERMGPLFVKVMQFVSVRGEGLDPEILEELVKLQDSVTPFDCSVYEDLLSSYGVPGGAAPIACGSVAAVYRGSMRDGREVAIKVVRPD</sequence>
<organism evidence="4 5">
    <name type="scientific">Klebsormidium nitens</name>
    <name type="common">Green alga</name>
    <name type="synonym">Ulothrix nitens</name>
    <dbReference type="NCBI Taxonomy" id="105231"/>
    <lineage>
        <taxon>Eukaryota</taxon>
        <taxon>Viridiplantae</taxon>
        <taxon>Streptophyta</taxon>
        <taxon>Klebsormidiophyceae</taxon>
        <taxon>Klebsormidiales</taxon>
        <taxon>Klebsormidiaceae</taxon>
        <taxon>Klebsormidium</taxon>
    </lineage>
</organism>
<evidence type="ECO:0008006" key="6">
    <source>
        <dbReference type="Google" id="ProtNLM"/>
    </source>
</evidence>
<dbReference type="STRING" id="105231.A0A1Y1IYK8"/>
<dbReference type="InterPro" id="IPR004147">
    <property type="entry name" value="ABC1_dom"/>
</dbReference>
<dbReference type="Pfam" id="PF03109">
    <property type="entry name" value="ABC1"/>
    <property type="match status" value="1"/>
</dbReference>
<dbReference type="InterPro" id="IPR029058">
    <property type="entry name" value="AB_hydrolase_fold"/>
</dbReference>
<name>A0A1Y1IYK8_KLENI</name>
<dbReference type="OrthoDB" id="408373at2759"/>
<protein>
    <recommendedName>
        <fullName evidence="6">AB hydrolase-1 domain-containing protein</fullName>
    </recommendedName>
</protein>
<evidence type="ECO:0000313" key="5">
    <source>
        <dbReference type="Proteomes" id="UP000054558"/>
    </source>
</evidence>
<evidence type="ECO:0000259" key="2">
    <source>
        <dbReference type="Pfam" id="PF00561"/>
    </source>
</evidence>
<proteinExistence type="inferred from homology"/>
<dbReference type="Pfam" id="PF00561">
    <property type="entry name" value="Abhydrolase_1"/>
    <property type="match status" value="1"/>
</dbReference>
<dbReference type="AlphaFoldDB" id="A0A1Y1IYK8"/>
<feature type="non-terminal residue" evidence="4">
    <location>
        <position position="368"/>
    </location>
</feature>
<keyword evidence="5" id="KW-1185">Reference proteome</keyword>
<feature type="domain" description="ABC1 atypical kinase-like" evidence="3">
    <location>
        <begin position="339"/>
        <end position="368"/>
    </location>
</feature>
<dbReference type="InterPro" id="IPR000073">
    <property type="entry name" value="AB_hydrolase_1"/>
</dbReference>
<evidence type="ECO:0000313" key="4">
    <source>
        <dbReference type="EMBL" id="GAQ93418.1"/>
    </source>
</evidence>
<reference evidence="4 5" key="1">
    <citation type="journal article" date="2014" name="Nat. Commun.">
        <title>Klebsormidium flaccidum genome reveals primary factors for plant terrestrial adaptation.</title>
        <authorList>
            <person name="Hori K."/>
            <person name="Maruyama F."/>
            <person name="Fujisawa T."/>
            <person name="Togashi T."/>
            <person name="Yamamoto N."/>
            <person name="Seo M."/>
            <person name="Sato S."/>
            <person name="Yamada T."/>
            <person name="Mori H."/>
            <person name="Tajima N."/>
            <person name="Moriyama T."/>
            <person name="Ikeuchi M."/>
            <person name="Watanabe M."/>
            <person name="Wada H."/>
            <person name="Kobayashi K."/>
            <person name="Saito M."/>
            <person name="Masuda T."/>
            <person name="Sasaki-Sekimoto Y."/>
            <person name="Mashiguchi K."/>
            <person name="Awai K."/>
            <person name="Shimojima M."/>
            <person name="Masuda S."/>
            <person name="Iwai M."/>
            <person name="Nobusawa T."/>
            <person name="Narise T."/>
            <person name="Kondo S."/>
            <person name="Saito H."/>
            <person name="Sato R."/>
            <person name="Murakawa M."/>
            <person name="Ihara Y."/>
            <person name="Oshima-Yamada Y."/>
            <person name="Ohtaka K."/>
            <person name="Satoh M."/>
            <person name="Sonobe K."/>
            <person name="Ishii M."/>
            <person name="Ohtani R."/>
            <person name="Kanamori-Sato M."/>
            <person name="Honoki R."/>
            <person name="Miyazaki D."/>
            <person name="Mochizuki H."/>
            <person name="Umetsu J."/>
            <person name="Higashi K."/>
            <person name="Shibata D."/>
            <person name="Kamiya Y."/>
            <person name="Sato N."/>
            <person name="Nakamura Y."/>
            <person name="Tabata S."/>
            <person name="Ida S."/>
            <person name="Kurokawa K."/>
            <person name="Ohta H."/>
        </authorList>
    </citation>
    <scope>NUCLEOTIDE SEQUENCE [LARGE SCALE GENOMIC DNA]</scope>
    <source>
        <strain evidence="4 5">NIES-2285</strain>
    </source>
</reference>
<evidence type="ECO:0000256" key="1">
    <source>
        <dbReference type="ARBA" id="ARBA00008645"/>
    </source>
</evidence>
<comment type="similarity">
    <text evidence="1">Belongs to the AB hydrolase superfamily.</text>
</comment>
<evidence type="ECO:0000259" key="3">
    <source>
        <dbReference type="Pfam" id="PF03109"/>
    </source>
</evidence>
<gene>
    <name evidence="4" type="ORF">KFL_015120010</name>
</gene>
<dbReference type="Gene3D" id="3.40.50.1820">
    <property type="entry name" value="alpha/beta hydrolase"/>
    <property type="match status" value="1"/>
</dbReference>
<dbReference type="PANTHER" id="PTHR43039">
    <property type="entry name" value="ESTERASE-RELATED"/>
    <property type="match status" value="1"/>
</dbReference>
<dbReference type="EMBL" id="DF238461">
    <property type="protein sequence ID" value="GAQ93418.1"/>
    <property type="molecule type" value="Genomic_DNA"/>
</dbReference>
<dbReference type="SUPFAM" id="SSF53474">
    <property type="entry name" value="alpha/beta-Hydrolases"/>
    <property type="match status" value="1"/>
</dbReference>
<dbReference type="Proteomes" id="UP000054558">
    <property type="component" value="Unassembled WGS sequence"/>
</dbReference>